<keyword evidence="2" id="KW-1185">Reference proteome</keyword>
<reference evidence="1 2" key="2">
    <citation type="journal article" date="2022" name="Mol. Ecol. Resour.">
        <title>The genomes of chicory, endive, great burdock and yacon provide insights into Asteraceae paleo-polyploidization history and plant inulin production.</title>
        <authorList>
            <person name="Fan W."/>
            <person name="Wang S."/>
            <person name="Wang H."/>
            <person name="Wang A."/>
            <person name="Jiang F."/>
            <person name="Liu H."/>
            <person name="Zhao H."/>
            <person name="Xu D."/>
            <person name="Zhang Y."/>
        </authorList>
    </citation>
    <scope>NUCLEOTIDE SEQUENCE [LARGE SCALE GENOMIC DNA]</scope>
    <source>
        <strain evidence="2">cv. Yunnan</strain>
        <tissue evidence="1">Leaves</tissue>
    </source>
</reference>
<organism evidence="1 2">
    <name type="scientific">Smallanthus sonchifolius</name>
    <dbReference type="NCBI Taxonomy" id="185202"/>
    <lineage>
        <taxon>Eukaryota</taxon>
        <taxon>Viridiplantae</taxon>
        <taxon>Streptophyta</taxon>
        <taxon>Embryophyta</taxon>
        <taxon>Tracheophyta</taxon>
        <taxon>Spermatophyta</taxon>
        <taxon>Magnoliopsida</taxon>
        <taxon>eudicotyledons</taxon>
        <taxon>Gunneridae</taxon>
        <taxon>Pentapetalae</taxon>
        <taxon>asterids</taxon>
        <taxon>campanulids</taxon>
        <taxon>Asterales</taxon>
        <taxon>Asteraceae</taxon>
        <taxon>Asteroideae</taxon>
        <taxon>Heliantheae alliance</taxon>
        <taxon>Millerieae</taxon>
        <taxon>Smallanthus</taxon>
    </lineage>
</organism>
<reference evidence="2" key="1">
    <citation type="journal article" date="2022" name="Mol. Ecol. Resour.">
        <title>The genomes of chicory, endive, great burdock and yacon provide insights into Asteraceae palaeo-polyploidization history and plant inulin production.</title>
        <authorList>
            <person name="Fan W."/>
            <person name="Wang S."/>
            <person name="Wang H."/>
            <person name="Wang A."/>
            <person name="Jiang F."/>
            <person name="Liu H."/>
            <person name="Zhao H."/>
            <person name="Xu D."/>
            <person name="Zhang Y."/>
        </authorList>
    </citation>
    <scope>NUCLEOTIDE SEQUENCE [LARGE SCALE GENOMIC DNA]</scope>
    <source>
        <strain evidence="2">cv. Yunnan</strain>
    </source>
</reference>
<sequence length="74" mass="8718">MFCLWFFVWLDDECLFVGTHSYTICACASTTTSLMKNKIWKKVATYFKAWTVELSLEILKFKLFLVANFFSPEN</sequence>
<protein>
    <submittedName>
        <fullName evidence="1">Uncharacterized protein</fullName>
    </submittedName>
</protein>
<comment type="caution">
    <text evidence="1">The sequence shown here is derived from an EMBL/GenBank/DDBJ whole genome shotgun (WGS) entry which is preliminary data.</text>
</comment>
<evidence type="ECO:0000313" key="2">
    <source>
        <dbReference type="Proteomes" id="UP001056120"/>
    </source>
</evidence>
<evidence type="ECO:0000313" key="1">
    <source>
        <dbReference type="EMBL" id="KAI3704188.1"/>
    </source>
</evidence>
<gene>
    <name evidence="1" type="ORF">L1987_74403</name>
</gene>
<name>A0ACB9A2U7_9ASTR</name>
<dbReference type="Proteomes" id="UP001056120">
    <property type="component" value="Linkage Group LG25"/>
</dbReference>
<dbReference type="EMBL" id="CM042042">
    <property type="protein sequence ID" value="KAI3704188.1"/>
    <property type="molecule type" value="Genomic_DNA"/>
</dbReference>
<accession>A0ACB9A2U7</accession>
<proteinExistence type="predicted"/>